<dbReference type="InterPro" id="IPR006067">
    <property type="entry name" value="NO2/SO3_Rdtase_4Fe4S_dom"/>
</dbReference>
<evidence type="ECO:0000313" key="8">
    <source>
        <dbReference type="EMBL" id="MCZ0862532.1"/>
    </source>
</evidence>
<evidence type="ECO:0000256" key="5">
    <source>
        <dbReference type="ARBA" id="ARBA00023004"/>
    </source>
</evidence>
<accession>A0ABT4ILB9</accession>
<evidence type="ECO:0000256" key="3">
    <source>
        <dbReference type="ARBA" id="ARBA00022723"/>
    </source>
</evidence>
<keyword evidence="9" id="KW-1185">Reference proteome</keyword>
<feature type="domain" description="4Fe-4S ferredoxin-type" evidence="7">
    <location>
        <begin position="186"/>
        <end position="214"/>
    </location>
</feature>
<dbReference type="Proteomes" id="UP001141336">
    <property type="component" value="Unassembled WGS sequence"/>
</dbReference>
<proteinExistence type="predicted"/>
<dbReference type="Pfam" id="PF01077">
    <property type="entry name" value="NIR_SIR"/>
    <property type="match status" value="1"/>
</dbReference>
<dbReference type="Pfam" id="PF03460">
    <property type="entry name" value="NIR_SIR_ferr"/>
    <property type="match status" value="1"/>
</dbReference>
<dbReference type="InterPro" id="IPR036136">
    <property type="entry name" value="Nit/Sulf_reduc_fer-like_dom_sf"/>
</dbReference>
<keyword evidence="1" id="KW-0004">4Fe-4S</keyword>
<evidence type="ECO:0000256" key="1">
    <source>
        <dbReference type="ARBA" id="ARBA00022485"/>
    </source>
</evidence>
<name>A0ABT4ILB9_9EURY</name>
<comment type="caution">
    <text evidence="8">The sequence shown here is derived from an EMBL/GenBank/DDBJ whole genome shotgun (WGS) entry which is preliminary data.</text>
</comment>
<keyword evidence="3" id="KW-0479">Metal-binding</keyword>
<dbReference type="Gene3D" id="3.30.413.10">
    <property type="entry name" value="Sulfite Reductase Hemoprotein, domain 1"/>
    <property type="match status" value="1"/>
</dbReference>
<organism evidence="8 9">
    <name type="scientific">Methanocorpusculum vombati</name>
    <dbReference type="NCBI Taxonomy" id="3002864"/>
    <lineage>
        <taxon>Archaea</taxon>
        <taxon>Methanobacteriati</taxon>
        <taxon>Methanobacteriota</taxon>
        <taxon>Stenosarchaea group</taxon>
        <taxon>Methanomicrobia</taxon>
        <taxon>Methanomicrobiales</taxon>
        <taxon>Methanocorpusculaceae</taxon>
        <taxon>Methanocorpusculum</taxon>
    </lineage>
</organism>
<dbReference type="EMBL" id="JAPTGC010000005">
    <property type="protein sequence ID" value="MCZ0862532.1"/>
    <property type="molecule type" value="Genomic_DNA"/>
</dbReference>
<sequence>MKSDSKIYEMGGVITEADGEHCTVRLRMPAGIATADQVIAAAELAKKYGTNELHFTTRQTLEIPHIPADRLPSFYEDLVATGNNVGAERGEIVNITACPGTERCKFANIDAVGMAKKIDAKYFGKDMPGKVRIAISACPNACTSETLNEIGITGICTPVRQPGYCTGCGTCVQYCQEDALSVREGKIIMDDGSCVDCGTCVRSCIYGILESKPVSYRITFGGRRGRHPKVGTHLITVNTEESALQVIDLIVDWIYRYARFDRPIIQQIGSDLDMEEFKTHLRKKIPTETIVL</sequence>
<dbReference type="PROSITE" id="PS51379">
    <property type="entry name" value="4FE4S_FER_2"/>
    <property type="match status" value="2"/>
</dbReference>
<keyword evidence="5" id="KW-0408">Iron</keyword>
<dbReference type="RefSeq" id="WP_268922788.1">
    <property type="nucleotide sequence ID" value="NZ_JAPTGC010000005.1"/>
</dbReference>
<evidence type="ECO:0000256" key="2">
    <source>
        <dbReference type="ARBA" id="ARBA00022617"/>
    </source>
</evidence>
<dbReference type="SUPFAM" id="SSF54862">
    <property type="entry name" value="4Fe-4S ferredoxins"/>
    <property type="match status" value="1"/>
</dbReference>
<keyword evidence="6" id="KW-0411">Iron-sulfur</keyword>
<gene>
    <name evidence="8" type="ORF">O0S09_04580</name>
</gene>
<evidence type="ECO:0000313" key="9">
    <source>
        <dbReference type="Proteomes" id="UP001141336"/>
    </source>
</evidence>
<evidence type="ECO:0000256" key="6">
    <source>
        <dbReference type="ARBA" id="ARBA00023014"/>
    </source>
</evidence>
<evidence type="ECO:0000256" key="4">
    <source>
        <dbReference type="ARBA" id="ARBA00023002"/>
    </source>
</evidence>
<evidence type="ECO:0000259" key="7">
    <source>
        <dbReference type="PROSITE" id="PS51379"/>
    </source>
</evidence>
<dbReference type="Gene3D" id="3.30.70.20">
    <property type="match status" value="1"/>
</dbReference>
<keyword evidence="4" id="KW-0560">Oxidoreductase</keyword>
<dbReference type="PANTHER" id="PTHR32439:SF9">
    <property type="entry name" value="BLR3264 PROTEIN"/>
    <property type="match status" value="1"/>
</dbReference>
<protein>
    <submittedName>
        <fullName evidence="8">4Fe-4S binding protein</fullName>
    </submittedName>
</protein>
<dbReference type="InterPro" id="IPR045854">
    <property type="entry name" value="NO2/SO3_Rdtase_4Fe4S_sf"/>
</dbReference>
<dbReference type="PANTHER" id="PTHR32439">
    <property type="entry name" value="FERREDOXIN--NITRITE REDUCTASE, CHLOROPLASTIC"/>
    <property type="match status" value="1"/>
</dbReference>
<dbReference type="Pfam" id="PF00037">
    <property type="entry name" value="Fer4"/>
    <property type="match status" value="1"/>
</dbReference>
<dbReference type="InterPro" id="IPR017896">
    <property type="entry name" value="4Fe4S_Fe-S-bd"/>
</dbReference>
<keyword evidence="2" id="KW-0349">Heme</keyword>
<dbReference type="SUPFAM" id="SSF56014">
    <property type="entry name" value="Nitrite and sulphite reductase 4Fe-4S domain-like"/>
    <property type="match status" value="1"/>
</dbReference>
<reference evidence="8" key="1">
    <citation type="submission" date="2022-12" db="EMBL/GenBank/DDBJ databases">
        <title>Isolation and characterisation of novel Methanocorpusculum spp. from native Australian herbivores indicates the genus is ancestrally host-associated.</title>
        <authorList>
            <person name="Volmer J.G."/>
            <person name="Soo R.M."/>
            <person name="Evans P.N."/>
            <person name="Hoedt E.C."/>
            <person name="Astorga Alsina A.L."/>
            <person name="Woodcroft B.J."/>
            <person name="Tyson G.W."/>
            <person name="Hugenholtz P."/>
            <person name="Morrison M."/>
        </authorList>
    </citation>
    <scope>NUCLEOTIDE SEQUENCE</scope>
    <source>
        <strain evidence="8">CW153</strain>
    </source>
</reference>
<dbReference type="InterPro" id="IPR051329">
    <property type="entry name" value="NIR_SIR_4Fe-4S"/>
</dbReference>
<dbReference type="InterPro" id="IPR005117">
    <property type="entry name" value="NiRdtase/SiRdtase_haem-b_fer"/>
</dbReference>
<feature type="domain" description="4Fe-4S ferredoxin-type" evidence="7">
    <location>
        <begin position="156"/>
        <end position="185"/>
    </location>
</feature>
<dbReference type="SUPFAM" id="SSF55124">
    <property type="entry name" value="Nitrite/Sulfite reductase N-terminal domain-like"/>
    <property type="match status" value="1"/>
</dbReference>